<name>A0A836GXE7_9TRYP</name>
<reference evidence="3" key="2">
    <citation type="journal article" date="2021" name="Sci. Data">
        <title>Chromosome-scale genome sequencing, assembly and annotation of six genomes from subfamily Leishmaniinae.</title>
        <authorList>
            <person name="Almutairi H."/>
            <person name="Urbaniak M.D."/>
            <person name="Bates M.D."/>
            <person name="Jariyapan N."/>
            <person name="Kwakye-Nuako G."/>
            <person name="Thomaz Soccol V."/>
            <person name="Al-Salem W.S."/>
            <person name="Dillon R.J."/>
            <person name="Bates P.A."/>
            <person name="Gatherer D."/>
        </authorList>
    </citation>
    <scope>NUCLEOTIDE SEQUENCE [LARGE SCALE GENOMIC DNA]</scope>
</reference>
<dbReference type="InterPro" id="IPR004821">
    <property type="entry name" value="Cyt_trans-like"/>
</dbReference>
<dbReference type="Pfam" id="PF01467">
    <property type="entry name" value="CTP_transf_like"/>
    <property type="match status" value="1"/>
</dbReference>
<gene>
    <name evidence="2" type="ORF">LSCM4_06983</name>
</gene>
<proteinExistence type="predicted"/>
<evidence type="ECO:0000259" key="1">
    <source>
        <dbReference type="Pfam" id="PF01467"/>
    </source>
</evidence>
<keyword evidence="3" id="KW-1185">Reference proteome</keyword>
<dbReference type="RefSeq" id="XP_067064264.1">
    <property type="nucleotide sequence ID" value="XM_067208890.1"/>
</dbReference>
<dbReference type="InterPro" id="IPR051182">
    <property type="entry name" value="Euk_NMN_adenylyltrnsfrase"/>
</dbReference>
<dbReference type="PANTHER" id="PTHR12039:SF0">
    <property type="entry name" value="NICOTINAMIDE-NUCLEOTIDE ADENYLYLTRANSFERASE"/>
    <property type="match status" value="1"/>
</dbReference>
<dbReference type="SUPFAM" id="SSF52374">
    <property type="entry name" value="Nucleotidylyl transferase"/>
    <property type="match status" value="1"/>
</dbReference>
<dbReference type="Proteomes" id="UP000674143">
    <property type="component" value="Unassembled WGS sequence"/>
</dbReference>
<reference evidence="3" key="1">
    <citation type="journal article" date="2021" name="Microbiol. Resour. Announc.">
        <title>LGAAP: Leishmaniinae Genome Assembly and Annotation Pipeline.</title>
        <authorList>
            <person name="Almutairi H."/>
            <person name="Urbaniak M.D."/>
            <person name="Bates M.D."/>
            <person name="Jariyapan N."/>
            <person name="Kwakye-Nuako G."/>
            <person name="Thomaz-Soccol V."/>
            <person name="Al-Salem W.S."/>
            <person name="Dillon R.J."/>
            <person name="Bates P.A."/>
            <person name="Gatherer D."/>
        </authorList>
    </citation>
    <scope>NUCLEOTIDE SEQUENCE [LARGE SCALE GENOMIC DNA]</scope>
</reference>
<feature type="domain" description="Cytidyltransferase-like" evidence="1">
    <location>
        <begin position="58"/>
        <end position="271"/>
    </location>
</feature>
<comment type="caution">
    <text evidence="2">The sequence shown here is derived from an EMBL/GenBank/DDBJ whole genome shotgun (WGS) entry which is preliminary data.</text>
</comment>
<dbReference type="EMBL" id="JAFHLR010000017">
    <property type="protein sequence ID" value="KAG5481904.1"/>
    <property type="molecule type" value="Genomic_DNA"/>
</dbReference>
<dbReference type="KEGG" id="loi:92362824"/>
<accession>A0A836GXE7</accession>
<dbReference type="GO" id="GO:0000309">
    <property type="term" value="F:nicotinamide-nucleotide adenylyltransferase activity"/>
    <property type="evidence" value="ECO:0007669"/>
    <property type="project" value="TreeGrafter"/>
</dbReference>
<evidence type="ECO:0000313" key="3">
    <source>
        <dbReference type="Proteomes" id="UP000674143"/>
    </source>
</evidence>
<dbReference type="AlphaFoldDB" id="A0A836GXE7"/>
<organism evidence="2 3">
    <name type="scientific">Leishmania orientalis</name>
    <dbReference type="NCBI Taxonomy" id="2249476"/>
    <lineage>
        <taxon>Eukaryota</taxon>
        <taxon>Discoba</taxon>
        <taxon>Euglenozoa</taxon>
        <taxon>Kinetoplastea</taxon>
        <taxon>Metakinetoplastina</taxon>
        <taxon>Trypanosomatida</taxon>
        <taxon>Trypanosomatidae</taxon>
        <taxon>Leishmaniinae</taxon>
        <taxon>Leishmania</taxon>
    </lineage>
</organism>
<sequence>MKQQNCRGSAECCLLELPYTLRTDKLKPLQDCLGGCPTSATDAASQSAPLPQPVVLAICGSFNPIHYAHLKLYDAAKECVDGTNDRVVLGGFLSPVGDAYVKPGLRCAADRVRIMQRVLRGHSDLSVDTWECQQPTYTRTFFVLQALEEHVNQWYARAEPAAMQWLVSHERRVRVVFVCGADLFSSFWTPGCWPLRLLRQLLDTFPLVVVHRGDARGGVRGADDFVRVCRTTPLLSETAEDGERVEIDMSRYTFTFTTFTEADNTSSTAVRGAVMKLAKTPLDDVVARAALWSRLCAMLPEAAVQLVVDLYGDGPPS</sequence>
<protein>
    <recommendedName>
        <fullName evidence="1">Cytidyltransferase-like domain-containing protein</fullName>
    </recommendedName>
</protein>
<dbReference type="Gene3D" id="3.40.50.620">
    <property type="entry name" value="HUPs"/>
    <property type="match status" value="1"/>
</dbReference>
<dbReference type="GO" id="GO:0004515">
    <property type="term" value="F:nicotinate-nucleotide adenylyltransferase activity"/>
    <property type="evidence" value="ECO:0007669"/>
    <property type="project" value="TreeGrafter"/>
</dbReference>
<dbReference type="GeneID" id="92362824"/>
<evidence type="ECO:0000313" key="2">
    <source>
        <dbReference type="EMBL" id="KAG5481904.1"/>
    </source>
</evidence>
<dbReference type="InterPro" id="IPR014729">
    <property type="entry name" value="Rossmann-like_a/b/a_fold"/>
</dbReference>
<dbReference type="PANTHER" id="PTHR12039">
    <property type="entry name" value="NICOTINAMIDE MONONUCLEOTIDE ADENYLYLTRANSFERASE"/>
    <property type="match status" value="1"/>
</dbReference>
<dbReference type="SMR" id="A0A836GXE7"/>
<dbReference type="GO" id="GO:0009435">
    <property type="term" value="P:NAD+ biosynthetic process"/>
    <property type="evidence" value="ECO:0007669"/>
    <property type="project" value="TreeGrafter"/>
</dbReference>